<sequence length="177" mass="19066">MKTRTLIALFSACVLNLALLAAPSLAAGNSTLDFDSLRKDYGNPMVEINLSKQLIGLLGSLTKNENPELAELTANIENITVRVYQLDTNADKAIALVDKTTKALKKDKWEPIVSVSEADSKVRIFSKTKNNIMDGLVVMVVGQEPKDGSPKGEAVFINIVGQIDPARIGELTAALDI</sequence>
<dbReference type="AlphaFoldDB" id="A0AAW7XD81"/>
<name>A0AAW7XD81_9GAMM</name>
<proteinExistence type="predicted"/>
<keyword evidence="1" id="KW-0732">Signal</keyword>
<dbReference type="RefSeq" id="WP_216065710.1">
    <property type="nucleotide sequence ID" value="NZ_JAHKPP010000047.1"/>
</dbReference>
<dbReference type="InterPro" id="IPR025348">
    <property type="entry name" value="DUF4252"/>
</dbReference>
<gene>
    <name evidence="2" type="ORF">Q4521_19670</name>
</gene>
<evidence type="ECO:0000313" key="2">
    <source>
        <dbReference type="EMBL" id="MDO6424718.1"/>
    </source>
</evidence>
<evidence type="ECO:0000256" key="1">
    <source>
        <dbReference type="SAM" id="SignalP"/>
    </source>
</evidence>
<feature type="signal peptide" evidence="1">
    <location>
        <begin position="1"/>
        <end position="26"/>
    </location>
</feature>
<dbReference type="Proteomes" id="UP001169760">
    <property type="component" value="Unassembled WGS sequence"/>
</dbReference>
<accession>A0AAW7XD81</accession>
<protein>
    <submittedName>
        <fullName evidence="2">DUF4252 domain-containing protein</fullName>
    </submittedName>
</protein>
<comment type="caution">
    <text evidence="2">The sequence shown here is derived from an EMBL/GenBank/DDBJ whole genome shotgun (WGS) entry which is preliminary data.</text>
</comment>
<dbReference type="Pfam" id="PF14060">
    <property type="entry name" value="DUF4252"/>
    <property type="match status" value="1"/>
</dbReference>
<feature type="chain" id="PRO_5043566593" evidence="1">
    <location>
        <begin position="27"/>
        <end position="177"/>
    </location>
</feature>
<reference evidence="2" key="1">
    <citation type="submission" date="2023-07" db="EMBL/GenBank/DDBJ databases">
        <title>Genome content predicts the carbon catabolic preferences of heterotrophic bacteria.</title>
        <authorList>
            <person name="Gralka M."/>
        </authorList>
    </citation>
    <scope>NUCLEOTIDE SEQUENCE</scope>
    <source>
        <strain evidence="2">I3M17_2</strain>
    </source>
</reference>
<evidence type="ECO:0000313" key="3">
    <source>
        <dbReference type="Proteomes" id="UP001169760"/>
    </source>
</evidence>
<dbReference type="EMBL" id="JAUOPB010000017">
    <property type="protein sequence ID" value="MDO6424718.1"/>
    <property type="molecule type" value="Genomic_DNA"/>
</dbReference>
<organism evidence="2 3">
    <name type="scientific">Saccharophagus degradans</name>
    <dbReference type="NCBI Taxonomy" id="86304"/>
    <lineage>
        <taxon>Bacteria</taxon>
        <taxon>Pseudomonadati</taxon>
        <taxon>Pseudomonadota</taxon>
        <taxon>Gammaproteobacteria</taxon>
        <taxon>Cellvibrionales</taxon>
        <taxon>Cellvibrionaceae</taxon>
        <taxon>Saccharophagus</taxon>
    </lineage>
</organism>